<evidence type="ECO:0000259" key="6">
    <source>
        <dbReference type="Pfam" id="PF00643"/>
    </source>
</evidence>
<accession>A0AAD1RK58</accession>
<keyword evidence="3" id="KW-0862">Zinc</keyword>
<keyword evidence="1" id="KW-0479">Metal-binding</keyword>
<dbReference type="Gene3D" id="3.30.160.60">
    <property type="entry name" value="Classic Zinc Finger"/>
    <property type="match status" value="1"/>
</dbReference>
<keyword evidence="2" id="KW-0863">Zinc-finger</keyword>
<evidence type="ECO:0000256" key="5">
    <source>
        <dbReference type="SAM" id="Phobius"/>
    </source>
</evidence>
<keyword evidence="4" id="KW-0175">Coiled coil</keyword>
<feature type="transmembrane region" description="Helical" evidence="5">
    <location>
        <begin position="298"/>
        <end position="321"/>
    </location>
</feature>
<dbReference type="PANTHER" id="PTHR25465:SF41">
    <property type="entry name" value="E3 UBIQUITIN-PROTEIN LIGASE RNF135"/>
    <property type="match status" value="1"/>
</dbReference>
<keyword evidence="8" id="KW-1185">Reference proteome</keyword>
<organism evidence="7 8">
    <name type="scientific">Pelobates cultripes</name>
    <name type="common">Western spadefoot toad</name>
    <dbReference type="NCBI Taxonomy" id="61616"/>
    <lineage>
        <taxon>Eukaryota</taxon>
        <taxon>Metazoa</taxon>
        <taxon>Chordata</taxon>
        <taxon>Craniata</taxon>
        <taxon>Vertebrata</taxon>
        <taxon>Euteleostomi</taxon>
        <taxon>Amphibia</taxon>
        <taxon>Batrachia</taxon>
        <taxon>Anura</taxon>
        <taxon>Pelobatoidea</taxon>
        <taxon>Pelobatidae</taxon>
        <taxon>Pelobates</taxon>
    </lineage>
</organism>
<dbReference type="PANTHER" id="PTHR25465">
    <property type="entry name" value="B-BOX DOMAIN CONTAINING"/>
    <property type="match status" value="1"/>
</dbReference>
<feature type="domain" description="B box-type" evidence="6">
    <location>
        <begin position="3"/>
        <end position="40"/>
    </location>
</feature>
<reference evidence="7" key="1">
    <citation type="submission" date="2022-03" db="EMBL/GenBank/DDBJ databases">
        <authorList>
            <person name="Alioto T."/>
            <person name="Alioto T."/>
            <person name="Gomez Garrido J."/>
        </authorList>
    </citation>
    <scope>NUCLEOTIDE SEQUENCE</scope>
</reference>
<feature type="coiled-coil region" evidence="4">
    <location>
        <begin position="50"/>
        <end position="120"/>
    </location>
</feature>
<dbReference type="Pfam" id="PF00643">
    <property type="entry name" value="zf-B_box"/>
    <property type="match status" value="1"/>
</dbReference>
<sequence>MQTRKCATHQKLLKYNCCVDNVYVCEFCVVLGNHIGHNMELISDMVMAVKSSLEELLDNLIKKSKESENHIHEAMARKDNTHKRAADLQRQVTMLFTDLKQELECEERKILREITNQVDEKDFNIARFFSKKKEEKFKLNAHGAKIRGIINSTDPMTIVEKGTQSINKTKMLIDEVQGKLEVTGLNALLVTVHLEFGLLKVIKRIPQLQKKHGFAVQNVIYIEPMNANHPTERNASEPGSLLDSSMNLKEKDHLTVYTPEKGTQGKKHELGMRGAAHRCATKILGRLYCKKPSHLSTYPISFSLLFFSLVCFFCFCFLHYCNTEC</sequence>
<keyword evidence="5" id="KW-0812">Transmembrane</keyword>
<evidence type="ECO:0000256" key="2">
    <source>
        <dbReference type="ARBA" id="ARBA00022771"/>
    </source>
</evidence>
<dbReference type="InterPro" id="IPR000315">
    <property type="entry name" value="Znf_B-box"/>
</dbReference>
<dbReference type="InterPro" id="IPR051051">
    <property type="entry name" value="E3_ubiq-ligase_TRIM/RNF"/>
</dbReference>
<evidence type="ECO:0000256" key="4">
    <source>
        <dbReference type="SAM" id="Coils"/>
    </source>
</evidence>
<dbReference type="EMBL" id="OW240914">
    <property type="protein sequence ID" value="CAH2273125.1"/>
    <property type="molecule type" value="Genomic_DNA"/>
</dbReference>
<dbReference type="SUPFAM" id="SSF57845">
    <property type="entry name" value="B-box zinc-binding domain"/>
    <property type="match status" value="1"/>
</dbReference>
<keyword evidence="5" id="KW-1133">Transmembrane helix</keyword>
<dbReference type="AlphaFoldDB" id="A0AAD1RK58"/>
<evidence type="ECO:0000313" key="8">
    <source>
        <dbReference type="Proteomes" id="UP001295444"/>
    </source>
</evidence>
<keyword evidence="5" id="KW-0472">Membrane</keyword>
<evidence type="ECO:0000256" key="3">
    <source>
        <dbReference type="ARBA" id="ARBA00022833"/>
    </source>
</evidence>
<name>A0AAD1RK58_PELCU</name>
<protein>
    <submittedName>
        <fullName evidence="7">E3 ubiquitin ISG15 ligase TRIM25-like</fullName>
    </submittedName>
</protein>
<evidence type="ECO:0000256" key="1">
    <source>
        <dbReference type="ARBA" id="ARBA00022723"/>
    </source>
</evidence>
<dbReference type="GO" id="GO:0008270">
    <property type="term" value="F:zinc ion binding"/>
    <property type="evidence" value="ECO:0007669"/>
    <property type="project" value="UniProtKB-KW"/>
</dbReference>
<evidence type="ECO:0000313" key="7">
    <source>
        <dbReference type="EMBL" id="CAH2273125.1"/>
    </source>
</evidence>
<gene>
    <name evidence="7" type="ORF">PECUL_23A038058</name>
</gene>
<proteinExistence type="predicted"/>
<dbReference type="Proteomes" id="UP001295444">
    <property type="component" value="Chromosome 03"/>
</dbReference>